<evidence type="ECO:0000256" key="6">
    <source>
        <dbReference type="ARBA" id="ARBA00022989"/>
    </source>
</evidence>
<keyword evidence="3" id="KW-1003">Cell membrane</keyword>
<feature type="transmembrane region" description="Helical" evidence="8">
    <location>
        <begin position="139"/>
        <end position="158"/>
    </location>
</feature>
<evidence type="ECO:0000256" key="3">
    <source>
        <dbReference type="ARBA" id="ARBA00022475"/>
    </source>
</evidence>
<keyword evidence="4" id="KW-0997">Cell inner membrane</keyword>
<protein>
    <submittedName>
        <fullName evidence="9">Tryptophan/tyrosine permease family</fullName>
    </submittedName>
</protein>
<keyword evidence="10" id="KW-1185">Reference proteome</keyword>
<evidence type="ECO:0000256" key="8">
    <source>
        <dbReference type="SAM" id="Phobius"/>
    </source>
</evidence>
<dbReference type="InterPro" id="IPR018227">
    <property type="entry name" value="Amino_acid_transport_2"/>
</dbReference>
<organism evidence="9 10">
    <name type="scientific">Seminavis robusta</name>
    <dbReference type="NCBI Taxonomy" id="568900"/>
    <lineage>
        <taxon>Eukaryota</taxon>
        <taxon>Sar</taxon>
        <taxon>Stramenopiles</taxon>
        <taxon>Ochrophyta</taxon>
        <taxon>Bacillariophyta</taxon>
        <taxon>Bacillariophyceae</taxon>
        <taxon>Bacillariophycidae</taxon>
        <taxon>Naviculales</taxon>
        <taxon>Naviculaceae</taxon>
        <taxon>Seminavis</taxon>
    </lineage>
</organism>
<dbReference type="GO" id="GO:0005886">
    <property type="term" value="C:plasma membrane"/>
    <property type="evidence" value="ECO:0007669"/>
    <property type="project" value="UniProtKB-SubCell"/>
</dbReference>
<dbReference type="Pfam" id="PF03222">
    <property type="entry name" value="Trp_Tyr_perm"/>
    <property type="match status" value="2"/>
</dbReference>
<evidence type="ECO:0000256" key="4">
    <source>
        <dbReference type="ARBA" id="ARBA00022519"/>
    </source>
</evidence>
<dbReference type="AlphaFoldDB" id="A0A9N8E9F2"/>
<feature type="transmembrane region" description="Helical" evidence="8">
    <location>
        <begin position="371"/>
        <end position="394"/>
    </location>
</feature>
<gene>
    <name evidence="9" type="ORF">SEMRO_837_G209190.1</name>
</gene>
<name>A0A9N8E9F2_9STRA</name>
<comment type="subcellular location">
    <subcellularLocation>
        <location evidence="1">Cell inner membrane</location>
        <topology evidence="1">Multi-pass membrane protein</topology>
    </subcellularLocation>
</comment>
<evidence type="ECO:0000256" key="2">
    <source>
        <dbReference type="ARBA" id="ARBA00022448"/>
    </source>
</evidence>
<evidence type="ECO:0000256" key="1">
    <source>
        <dbReference type="ARBA" id="ARBA00004429"/>
    </source>
</evidence>
<evidence type="ECO:0000256" key="7">
    <source>
        <dbReference type="ARBA" id="ARBA00023136"/>
    </source>
</evidence>
<comment type="caution">
    <text evidence="9">The sequence shown here is derived from an EMBL/GenBank/DDBJ whole genome shotgun (WGS) entry which is preliminary data.</text>
</comment>
<keyword evidence="7 8" id="KW-0472">Membrane</keyword>
<accession>A0A9N8E9F2</accession>
<evidence type="ECO:0000256" key="5">
    <source>
        <dbReference type="ARBA" id="ARBA00022692"/>
    </source>
</evidence>
<reference evidence="9" key="1">
    <citation type="submission" date="2020-06" db="EMBL/GenBank/DDBJ databases">
        <authorList>
            <consortium name="Plant Systems Biology data submission"/>
        </authorList>
    </citation>
    <scope>NUCLEOTIDE SEQUENCE</scope>
    <source>
        <strain evidence="9">D6</strain>
    </source>
</reference>
<keyword evidence="5 8" id="KW-0812">Transmembrane</keyword>
<feature type="transmembrane region" description="Helical" evidence="8">
    <location>
        <begin position="344"/>
        <end position="364"/>
    </location>
</feature>
<evidence type="ECO:0000313" key="10">
    <source>
        <dbReference type="Proteomes" id="UP001153069"/>
    </source>
</evidence>
<dbReference type="Proteomes" id="UP001153069">
    <property type="component" value="Unassembled WGS sequence"/>
</dbReference>
<feature type="transmembrane region" description="Helical" evidence="8">
    <location>
        <begin position="178"/>
        <end position="195"/>
    </location>
</feature>
<dbReference type="GO" id="GO:0003333">
    <property type="term" value="P:amino acid transmembrane transport"/>
    <property type="evidence" value="ECO:0007669"/>
    <property type="project" value="InterPro"/>
</dbReference>
<feature type="transmembrane region" description="Helical" evidence="8">
    <location>
        <begin position="202"/>
        <end position="222"/>
    </location>
</feature>
<feature type="transmembrane region" description="Helical" evidence="8">
    <location>
        <begin position="55"/>
        <end position="79"/>
    </location>
</feature>
<dbReference type="PANTHER" id="PTHR32195">
    <property type="entry name" value="OS07G0662800 PROTEIN"/>
    <property type="match status" value="1"/>
</dbReference>
<dbReference type="PANTHER" id="PTHR32195:SF26">
    <property type="entry name" value="TRYPTOPHAN OR TYROSINE TRANSPORTER PROTEIN"/>
    <property type="match status" value="1"/>
</dbReference>
<evidence type="ECO:0000313" key="9">
    <source>
        <dbReference type="EMBL" id="CAB9517191.1"/>
    </source>
</evidence>
<sequence>MAITTSTKRHKNNKNKKGVELSAVAIGTSMETEPEDSTIGNEFNLSPTQDSIRDWFLPVLSTAFLITANTVGASCLVLPELAAGPGLPLFGGVSLVTYAINLVSGLIMAEVAIRQYEASGQDGSSSFKDFADASFQSELVSSGIAWVSILTNAAILAFTFDKAAQVGSHQLGLGDPTTVLFGFVALVGVTLSSLSRENLSNVASVCVAGLFASFAALLLPGLAALQDPMATMMAPPVVDAPIAAAAQAFPILLLSLVYQNIVPSVAKILNYERSKVTASLALGSFIPLAMYMLLNGGWAVTGFSMATIAGSSIGTTMSVAEEFDSFFASSSSETSQDDTVDDTFSMPAVAAAVAVPLAVILGMGDGVDMTAALGLAGSIGTPLLYGVVPAAMAYQQQEQDRSLPAEASLAALALASTGMVGQTLVEQVSAIVA</sequence>
<dbReference type="OrthoDB" id="204942at2759"/>
<feature type="transmembrane region" description="Helical" evidence="8">
    <location>
        <begin position="274"/>
        <end position="294"/>
    </location>
</feature>
<proteinExistence type="predicted"/>
<dbReference type="EMBL" id="CAICTM010000836">
    <property type="protein sequence ID" value="CAB9517191.1"/>
    <property type="molecule type" value="Genomic_DNA"/>
</dbReference>
<feature type="transmembrane region" description="Helical" evidence="8">
    <location>
        <begin position="242"/>
        <end position="262"/>
    </location>
</feature>
<feature type="transmembrane region" description="Helical" evidence="8">
    <location>
        <begin position="85"/>
        <end position="109"/>
    </location>
</feature>
<keyword evidence="2" id="KW-0813">Transport</keyword>
<keyword evidence="6 8" id="KW-1133">Transmembrane helix</keyword>